<dbReference type="EMBL" id="LVLJ01000653">
    <property type="protein sequence ID" value="OAE33455.1"/>
    <property type="molecule type" value="Genomic_DNA"/>
</dbReference>
<dbReference type="InterPro" id="IPR013865">
    <property type="entry name" value="FAM32A"/>
</dbReference>
<keyword evidence="3" id="KW-1185">Reference proteome</keyword>
<feature type="compositionally biased region" description="Basic and acidic residues" evidence="1">
    <location>
        <begin position="58"/>
        <end position="77"/>
    </location>
</feature>
<dbReference type="GO" id="GO:0005730">
    <property type="term" value="C:nucleolus"/>
    <property type="evidence" value="ECO:0007669"/>
    <property type="project" value="TreeGrafter"/>
</dbReference>
<feature type="region of interest" description="Disordered" evidence="1">
    <location>
        <begin position="50"/>
        <end position="85"/>
    </location>
</feature>
<dbReference type="PANTHER" id="PTHR13282">
    <property type="entry name" value="PROTEIN FAM32A"/>
    <property type="match status" value="1"/>
</dbReference>
<protein>
    <submittedName>
        <fullName evidence="2">Uncharacterized protein</fullName>
    </submittedName>
</protein>
<sequence>MTLRWGRGCRELDVDSVESLDSVPQRCSSFEGCPCFSNCFRALARGGASIATPRGGSHSHEQLRRQTQREQKFDPTNRRSKVPSRAGLAEAARVVDAILGSRKLVLVPLRTTLRVYAAQSKGRQRPCCLSTMSYNNVIGGKLKLKGKALDVKAGGLKKKKKKSKESIEQKLLQLKEKEELEHGSDAEEKRESPAHDDQEVQGLGGGGGGGGSNDRQLAVYEDHRTPAEKKYDEQRIELETRRLAKVASKSHRQKIEEFNQYLANLSEHYDIPKVGPG</sequence>
<feature type="compositionally biased region" description="Basic and acidic residues" evidence="1">
    <location>
        <begin position="220"/>
        <end position="233"/>
    </location>
</feature>
<accession>A0A176WM04</accession>
<evidence type="ECO:0000256" key="1">
    <source>
        <dbReference type="SAM" id="MobiDB-lite"/>
    </source>
</evidence>
<comment type="caution">
    <text evidence="2">The sequence shown here is derived from an EMBL/GenBank/DDBJ whole genome shotgun (WGS) entry which is preliminary data.</text>
</comment>
<organism evidence="2 3">
    <name type="scientific">Marchantia polymorpha subsp. ruderalis</name>
    <dbReference type="NCBI Taxonomy" id="1480154"/>
    <lineage>
        <taxon>Eukaryota</taxon>
        <taxon>Viridiplantae</taxon>
        <taxon>Streptophyta</taxon>
        <taxon>Embryophyta</taxon>
        <taxon>Marchantiophyta</taxon>
        <taxon>Marchantiopsida</taxon>
        <taxon>Marchantiidae</taxon>
        <taxon>Marchantiales</taxon>
        <taxon>Marchantiaceae</taxon>
        <taxon>Marchantia</taxon>
    </lineage>
</organism>
<evidence type="ECO:0000313" key="3">
    <source>
        <dbReference type="Proteomes" id="UP000077202"/>
    </source>
</evidence>
<feature type="compositionally biased region" description="Basic and acidic residues" evidence="1">
    <location>
        <begin position="164"/>
        <end position="198"/>
    </location>
</feature>
<dbReference type="Proteomes" id="UP000077202">
    <property type="component" value="Unassembled WGS sequence"/>
</dbReference>
<feature type="compositionally biased region" description="Gly residues" evidence="1">
    <location>
        <begin position="202"/>
        <end position="212"/>
    </location>
</feature>
<dbReference type="AlphaFoldDB" id="A0A176WM04"/>
<proteinExistence type="predicted"/>
<evidence type="ECO:0000313" key="2">
    <source>
        <dbReference type="EMBL" id="OAE33455.1"/>
    </source>
</evidence>
<dbReference type="Pfam" id="PF08555">
    <property type="entry name" value="FAM32A"/>
    <property type="match status" value="1"/>
</dbReference>
<name>A0A176WM04_MARPO</name>
<feature type="region of interest" description="Disordered" evidence="1">
    <location>
        <begin position="154"/>
        <end position="233"/>
    </location>
</feature>
<reference evidence="2" key="1">
    <citation type="submission" date="2016-03" db="EMBL/GenBank/DDBJ databases">
        <title>Mechanisms controlling the formation of the plant cell surface in tip-growing cells are functionally conserved among land plants.</title>
        <authorList>
            <person name="Honkanen S."/>
            <person name="Jones V.A."/>
            <person name="Morieri G."/>
            <person name="Champion C."/>
            <person name="Hetherington A.J."/>
            <person name="Kelly S."/>
            <person name="Saint-Marcoux D."/>
            <person name="Proust H."/>
            <person name="Prescott H."/>
            <person name="Dolan L."/>
        </authorList>
    </citation>
    <scope>NUCLEOTIDE SEQUENCE [LARGE SCALE GENOMIC DNA]</scope>
    <source>
        <tissue evidence="2">Whole gametophyte</tissue>
    </source>
</reference>
<dbReference type="PANTHER" id="PTHR13282:SF6">
    <property type="entry name" value="PROTEIN FAM32A"/>
    <property type="match status" value="1"/>
</dbReference>
<gene>
    <name evidence="2" type="ORF">AXG93_3822s1110</name>
</gene>